<keyword evidence="11" id="KW-1185">Reference proteome</keyword>
<dbReference type="PANTHER" id="PTHR30572">
    <property type="entry name" value="MEMBRANE COMPONENT OF TRANSPORTER-RELATED"/>
    <property type="match status" value="1"/>
</dbReference>
<feature type="domain" description="ABC3 transporter permease C-terminal" evidence="9">
    <location>
        <begin position="770"/>
        <end position="878"/>
    </location>
</feature>
<name>A0A0B2AAU9_9MICO</name>
<feature type="transmembrane region" description="Helical" evidence="8">
    <location>
        <begin position="487"/>
        <end position="507"/>
    </location>
</feature>
<feature type="transmembrane region" description="Helical" evidence="8">
    <location>
        <begin position="246"/>
        <end position="274"/>
    </location>
</feature>
<comment type="similarity">
    <text evidence="6">Belongs to the ABC-4 integral membrane protein family.</text>
</comment>
<comment type="caution">
    <text evidence="10">The sequence shown here is derived from an EMBL/GenBank/DDBJ whole genome shotgun (WGS) entry which is preliminary data.</text>
</comment>
<feature type="transmembrane region" description="Helical" evidence="8">
    <location>
        <begin position="306"/>
        <end position="328"/>
    </location>
</feature>
<feature type="transmembrane region" description="Helical" evidence="8">
    <location>
        <begin position="816"/>
        <end position="836"/>
    </location>
</feature>
<feature type="transmembrane region" description="Helical" evidence="8">
    <location>
        <begin position="348"/>
        <end position="368"/>
    </location>
</feature>
<dbReference type="STRING" id="1348253.LK09_08570"/>
<reference evidence="10 11" key="1">
    <citation type="submission" date="2014-11" db="EMBL/GenBank/DDBJ databases">
        <title>Genome sequence of Microbacterium mangrovi MUSC 115(T).</title>
        <authorList>
            <person name="Lee L.-H."/>
        </authorList>
    </citation>
    <scope>NUCLEOTIDE SEQUENCE [LARGE SCALE GENOMIC DNA]</scope>
    <source>
        <strain evidence="10 11">MUSC 115</strain>
    </source>
</reference>
<dbReference type="EMBL" id="JTDK01000006">
    <property type="protein sequence ID" value="KHK98898.1"/>
    <property type="molecule type" value="Genomic_DNA"/>
</dbReference>
<keyword evidence="3 8" id="KW-0812">Transmembrane</keyword>
<dbReference type="Pfam" id="PF02687">
    <property type="entry name" value="FtsX"/>
    <property type="match status" value="2"/>
</dbReference>
<dbReference type="RefSeq" id="WP_039397865.1">
    <property type="nucleotide sequence ID" value="NZ_JTDK01000006.1"/>
</dbReference>
<accession>A0A0B2AAU9</accession>
<keyword evidence="5 8" id="KW-0472">Membrane</keyword>
<proteinExistence type="inferred from homology"/>
<keyword evidence="2" id="KW-1003">Cell membrane</keyword>
<evidence type="ECO:0000256" key="4">
    <source>
        <dbReference type="ARBA" id="ARBA00022989"/>
    </source>
</evidence>
<protein>
    <recommendedName>
        <fullName evidence="9">ABC3 transporter permease C-terminal domain-containing protein</fullName>
    </recommendedName>
</protein>
<dbReference type="InterPro" id="IPR050250">
    <property type="entry name" value="Macrolide_Exporter_MacB"/>
</dbReference>
<feature type="transmembrane region" description="Helical" evidence="8">
    <location>
        <begin position="397"/>
        <end position="423"/>
    </location>
</feature>
<gene>
    <name evidence="10" type="ORF">LK09_08570</name>
</gene>
<dbReference type="PANTHER" id="PTHR30572:SF4">
    <property type="entry name" value="ABC TRANSPORTER PERMEASE YTRF"/>
    <property type="match status" value="1"/>
</dbReference>
<dbReference type="AlphaFoldDB" id="A0A0B2AAU9"/>
<evidence type="ECO:0000313" key="10">
    <source>
        <dbReference type="EMBL" id="KHK98898.1"/>
    </source>
</evidence>
<keyword evidence="4 8" id="KW-1133">Transmembrane helix</keyword>
<evidence type="ECO:0000256" key="5">
    <source>
        <dbReference type="ARBA" id="ARBA00023136"/>
    </source>
</evidence>
<dbReference type="GO" id="GO:0022857">
    <property type="term" value="F:transmembrane transporter activity"/>
    <property type="evidence" value="ECO:0007669"/>
    <property type="project" value="TreeGrafter"/>
</dbReference>
<dbReference type="Proteomes" id="UP000031030">
    <property type="component" value="Unassembled WGS sequence"/>
</dbReference>
<evidence type="ECO:0000313" key="11">
    <source>
        <dbReference type="Proteomes" id="UP000031030"/>
    </source>
</evidence>
<evidence type="ECO:0000259" key="9">
    <source>
        <dbReference type="Pfam" id="PF02687"/>
    </source>
</evidence>
<evidence type="ECO:0000256" key="3">
    <source>
        <dbReference type="ARBA" id="ARBA00022692"/>
    </source>
</evidence>
<feature type="transmembrane region" description="Helical" evidence="8">
    <location>
        <begin position="767"/>
        <end position="790"/>
    </location>
</feature>
<organism evidence="10 11">
    <name type="scientific">Microbacterium mangrovi</name>
    <dbReference type="NCBI Taxonomy" id="1348253"/>
    <lineage>
        <taxon>Bacteria</taxon>
        <taxon>Bacillati</taxon>
        <taxon>Actinomycetota</taxon>
        <taxon>Actinomycetes</taxon>
        <taxon>Micrococcales</taxon>
        <taxon>Microbacteriaceae</taxon>
        <taxon>Microbacterium</taxon>
    </lineage>
</organism>
<feature type="transmembrane region" description="Helical" evidence="8">
    <location>
        <begin position="435"/>
        <end position="466"/>
    </location>
</feature>
<feature type="domain" description="ABC3 transporter permease C-terminal" evidence="9">
    <location>
        <begin position="256"/>
        <end position="375"/>
    </location>
</feature>
<evidence type="ECO:0000256" key="2">
    <source>
        <dbReference type="ARBA" id="ARBA00022475"/>
    </source>
</evidence>
<evidence type="ECO:0000256" key="8">
    <source>
        <dbReference type="SAM" id="Phobius"/>
    </source>
</evidence>
<dbReference type="GO" id="GO:0005886">
    <property type="term" value="C:plasma membrane"/>
    <property type="evidence" value="ECO:0007669"/>
    <property type="project" value="UniProtKB-SubCell"/>
</dbReference>
<dbReference type="InterPro" id="IPR003838">
    <property type="entry name" value="ABC3_permease_C"/>
</dbReference>
<feature type="transmembrane region" description="Helical" evidence="8">
    <location>
        <begin position="856"/>
        <end position="877"/>
    </location>
</feature>
<evidence type="ECO:0000256" key="7">
    <source>
        <dbReference type="SAM" id="MobiDB-lite"/>
    </source>
</evidence>
<feature type="region of interest" description="Disordered" evidence="7">
    <location>
        <begin position="44"/>
        <end position="86"/>
    </location>
</feature>
<sequence>MLLLVALPVAGLAGGAVMVRSHIASPQQRADLELGRTGAWLQVVGGADPTRTQDPRRPYDNTVAQDADGRPANAERPAPTSPASVLPAGTRTIELHEQGSLFVKTATGVGQVAVTAGPAWDPALRGRYVILGGSAPANSSEAMVTPGMLDRLGAKIGDRVTLADSGAGYTISGTMRRLDQLASDEEVYLPSSALGDVPGLARWYTPDWQPTTAQLADLNHAGFIAYGRDLATRAANGGDNETSQNVWTALLIGTVAAVFCGYLVVMLAGAAFAVAARRQQRSLAVAGSVGATPADAFRVVLLQGTVLGAAGGLVGATVGVGLAAAVLAVTDNGALDTFWGNWGVKVPWSVLLGILIFAVVVGTVAAIVPARAATKGDTLGALRGARRPARLNARRPVWGGLLMVLGLAGTVVGGLTLAALNLHEPVEDELPLRSIALWAVVLSPVVFQIGMLLAGHWVLTGIARVASRLGFAPRLASRDAAANPSRVIPAFAAIAVCVFLASFALSATATSSAANSRMYSWSGPLGSVQVSAWGQDASHATTTLRTIDDLLAPTNPTSTIVQYFPQDAPTDPGTGIGDPHFGVWATSSPCNGCATGDAVVSPGAVSVVDPDKLGALLDVSVPARIVDLMKRGGAVQVSSPRDPSIGKEGTITLQEWATSALNDYTERMTNPSGTTGDLPRPRRSIELPFTRFAADRTSGTAQVVIAPATAKRLGMTVVPQFVVAVYPRPIDTPTLDRLTAAAKNVRVGESGTLDVRAERGPDPAAPWLWLIMAVAGVLVIGASAVSLGLARFERRPDDATLAAVGANRGVRRRINAWQAGIIAGIGTVVGTIAGVIPVWGLLSGNTYFRFAQDVPWVWLILLALGLPALVAVVSWAVPPRHPDLTRRTAIA</sequence>
<evidence type="ECO:0000256" key="6">
    <source>
        <dbReference type="ARBA" id="ARBA00038076"/>
    </source>
</evidence>
<comment type="subcellular location">
    <subcellularLocation>
        <location evidence="1">Cell membrane</location>
        <topology evidence="1">Multi-pass membrane protein</topology>
    </subcellularLocation>
</comment>
<evidence type="ECO:0000256" key="1">
    <source>
        <dbReference type="ARBA" id="ARBA00004651"/>
    </source>
</evidence>